<dbReference type="AlphaFoldDB" id="M5AHA9"/>
<reference evidence="3 4" key="1">
    <citation type="journal article" date="2013" name="PLoS ONE">
        <title>Genomic Analysis by Deep Sequencing of the Probiotic Lactobacillus brevis KB290 Harboring Nine Plasmids Reveals Genomic Stability.</title>
        <authorList>
            <person name="Fukao M."/>
            <person name="Oshima K."/>
            <person name="Morita H."/>
            <person name="Toh H."/>
            <person name="Suda W."/>
            <person name="Kim S.W."/>
            <person name="Suzuki S."/>
            <person name="Yakabe T."/>
            <person name="Hattori M."/>
            <person name="Yajima N."/>
        </authorList>
    </citation>
    <scope>NUCLEOTIDE SEQUENCE [LARGE SCALE GENOMIC DNA]</scope>
    <source>
        <strain evidence="3 4">KB290</strain>
    </source>
</reference>
<dbReference type="KEGG" id="lbk:LVISKB_2180"/>
<keyword evidence="2" id="KW-0472">Membrane</keyword>
<protein>
    <recommendedName>
        <fullName evidence="5">DUF2335 domain-containing protein</fullName>
    </recommendedName>
</protein>
<feature type="transmembrane region" description="Helical" evidence="2">
    <location>
        <begin position="99"/>
        <end position="121"/>
    </location>
</feature>
<sequence length="171" mass="18964">MTSNSLSEKPSNQSNEESNTPEEKVEILDKLQELPDEEKEQIFAKLEMYSGPIPHPSILKGYEKLDPGAAKLIIENGVQESRHRRLLETTRQKRRGRMAWIVLFSLIAVTVMLLIGAFVLVMNNHEIIGSLFGAGGFMTFLGSLVEQIGILSGNDDISTSSSNSEDNSENE</sequence>
<evidence type="ECO:0008006" key="5">
    <source>
        <dbReference type="Google" id="ProtNLM"/>
    </source>
</evidence>
<gene>
    <name evidence="3" type="ORF">LVISKB_2180</name>
</gene>
<evidence type="ECO:0000256" key="1">
    <source>
        <dbReference type="SAM" id="MobiDB-lite"/>
    </source>
</evidence>
<dbReference type="Pfam" id="PF10097">
    <property type="entry name" value="DUF2335"/>
    <property type="match status" value="1"/>
</dbReference>
<keyword evidence="2" id="KW-0812">Transmembrane</keyword>
<dbReference type="InterPro" id="IPR019284">
    <property type="entry name" value="RP532"/>
</dbReference>
<proteinExistence type="predicted"/>
<dbReference type="HOGENOM" id="CLU_124439_0_1_9"/>
<dbReference type="RefSeq" id="WP_015474456.1">
    <property type="nucleotide sequence ID" value="NC_020819.1"/>
</dbReference>
<dbReference type="EMBL" id="AP012167">
    <property type="protein sequence ID" value="BAN07815.1"/>
    <property type="molecule type" value="Genomic_DNA"/>
</dbReference>
<organism evidence="3 4">
    <name type="scientific">Levilactobacillus brevis KB290</name>
    <dbReference type="NCBI Taxonomy" id="1001583"/>
    <lineage>
        <taxon>Bacteria</taxon>
        <taxon>Bacillati</taxon>
        <taxon>Bacillota</taxon>
        <taxon>Bacilli</taxon>
        <taxon>Lactobacillales</taxon>
        <taxon>Lactobacillaceae</taxon>
        <taxon>Levilactobacillus</taxon>
    </lineage>
</organism>
<evidence type="ECO:0000313" key="4">
    <source>
        <dbReference type="Proteomes" id="UP000012042"/>
    </source>
</evidence>
<feature type="region of interest" description="Disordered" evidence="1">
    <location>
        <begin position="1"/>
        <end position="24"/>
    </location>
</feature>
<name>M5AHA9_LEVBR</name>
<accession>M5AHA9</accession>
<evidence type="ECO:0000256" key="2">
    <source>
        <dbReference type="SAM" id="Phobius"/>
    </source>
</evidence>
<feature type="transmembrane region" description="Helical" evidence="2">
    <location>
        <begin position="127"/>
        <end position="145"/>
    </location>
</feature>
<dbReference type="PATRIC" id="fig|1001583.3.peg.2163"/>
<dbReference type="Proteomes" id="UP000012042">
    <property type="component" value="Chromosome"/>
</dbReference>
<evidence type="ECO:0000313" key="3">
    <source>
        <dbReference type="EMBL" id="BAN07815.1"/>
    </source>
</evidence>
<keyword evidence="2" id="KW-1133">Transmembrane helix</keyword>
<feature type="compositionally biased region" description="Polar residues" evidence="1">
    <location>
        <begin position="1"/>
        <end position="18"/>
    </location>
</feature>